<protein>
    <submittedName>
        <fullName evidence="2">Uncharacterized protein</fullName>
    </submittedName>
</protein>
<sequence length="250" mass="26969">MTHTDSLPGLHDSGVGHGLLADGLEELRRAAFLLVISTLLGIVGLIGIRDLIVKLYFDLLDWYRSNLWPAWDGKHVEVDIGVDVFVFLALLLAAKVTGFMAVWRHLTRSIALLAGFEPVALHTPEMLVRLGYRYGVALDLVASLIVVAGLVSWLVWSNLETLLALLSVTISLQVLSNVLVLAGYIGVVMACYRLGGILGETRFTVAAVLFAVAILLSLVGLGGIFDLAAWLMVYTASASALSRLDAMQAR</sequence>
<proteinExistence type="predicted"/>
<feature type="transmembrane region" description="Helical" evidence="1">
    <location>
        <begin position="136"/>
        <end position="156"/>
    </location>
</feature>
<organism evidence="2 3">
    <name type="scientific">Pyrolobus fumarii (strain DSM 11204 / 1A)</name>
    <dbReference type="NCBI Taxonomy" id="694429"/>
    <lineage>
        <taxon>Archaea</taxon>
        <taxon>Thermoproteota</taxon>
        <taxon>Thermoprotei</taxon>
        <taxon>Desulfurococcales</taxon>
        <taxon>Pyrodictiaceae</taxon>
        <taxon>Pyrolobus</taxon>
    </lineage>
</organism>
<feature type="transmembrane region" description="Helical" evidence="1">
    <location>
        <begin position="84"/>
        <end position="103"/>
    </location>
</feature>
<dbReference type="EMBL" id="CP002838">
    <property type="protein sequence ID" value="AEM39109.1"/>
    <property type="molecule type" value="Genomic_DNA"/>
</dbReference>
<dbReference type="GeneID" id="11138433"/>
<keyword evidence="1" id="KW-1133">Transmembrane helix</keyword>
<accession>G0EG08</accession>
<evidence type="ECO:0000313" key="3">
    <source>
        <dbReference type="Proteomes" id="UP000001037"/>
    </source>
</evidence>
<keyword evidence="1" id="KW-0472">Membrane</keyword>
<dbReference type="InParanoid" id="G0EG08"/>
<feature type="transmembrane region" description="Helical" evidence="1">
    <location>
        <begin position="30"/>
        <end position="48"/>
    </location>
</feature>
<evidence type="ECO:0000313" key="2">
    <source>
        <dbReference type="EMBL" id="AEM39109.1"/>
    </source>
</evidence>
<dbReference type="KEGG" id="pfm:Pyrfu_1250"/>
<dbReference type="STRING" id="694429.Pyrfu_1250"/>
<keyword evidence="3" id="KW-1185">Reference proteome</keyword>
<feature type="transmembrane region" description="Helical" evidence="1">
    <location>
        <begin position="203"/>
        <end position="221"/>
    </location>
</feature>
<evidence type="ECO:0000256" key="1">
    <source>
        <dbReference type="SAM" id="Phobius"/>
    </source>
</evidence>
<feature type="transmembrane region" description="Helical" evidence="1">
    <location>
        <begin position="162"/>
        <end position="191"/>
    </location>
</feature>
<dbReference type="AlphaFoldDB" id="G0EG08"/>
<reference evidence="2 3" key="1">
    <citation type="journal article" date="2011" name="Stand. Genomic Sci.">
        <title>Complete genome sequence of the hyperthermophilic chemolithoautotroph Pyrolobus fumarii type strain (1A).</title>
        <authorList>
            <person name="Anderson I."/>
            <person name="Goker M."/>
            <person name="Nolan M."/>
            <person name="Lucas S."/>
            <person name="Hammon N."/>
            <person name="Deshpande S."/>
            <person name="Cheng J.F."/>
            <person name="Tapia R."/>
            <person name="Han C."/>
            <person name="Goodwin L."/>
            <person name="Pitluck S."/>
            <person name="Huntemann M."/>
            <person name="Liolios K."/>
            <person name="Ivanova N."/>
            <person name="Pagani I."/>
            <person name="Mavromatis K."/>
            <person name="Ovchinikova G."/>
            <person name="Pati A."/>
            <person name="Chen A."/>
            <person name="Palaniappan K."/>
            <person name="Land M."/>
            <person name="Hauser L."/>
            <person name="Brambilla E.M."/>
            <person name="Huber H."/>
            <person name="Yasawong M."/>
            <person name="Rohde M."/>
            <person name="Spring S."/>
            <person name="Abt B."/>
            <person name="Sikorski J."/>
            <person name="Wirth R."/>
            <person name="Detter J.C."/>
            <person name="Woyke T."/>
            <person name="Bristow J."/>
            <person name="Eisen J.A."/>
            <person name="Markowitz V."/>
            <person name="Hugenholtz P."/>
            <person name="Kyrpides N.C."/>
            <person name="Klenk H.P."/>
            <person name="Lapidus A."/>
        </authorList>
    </citation>
    <scope>NUCLEOTIDE SEQUENCE [LARGE SCALE GENOMIC DNA]</scope>
    <source>
        <strain evidence="3">DSM 11204 / 1A</strain>
    </source>
</reference>
<name>G0EG08_PYRF1</name>
<keyword evidence="1" id="KW-0812">Transmembrane</keyword>
<dbReference type="eggNOG" id="arCOG03768">
    <property type="taxonomic scope" value="Archaea"/>
</dbReference>
<dbReference type="RefSeq" id="WP_014026786.1">
    <property type="nucleotide sequence ID" value="NC_015931.1"/>
</dbReference>
<dbReference type="HOGENOM" id="CLU_1109532_0_0_2"/>
<dbReference type="Proteomes" id="UP000001037">
    <property type="component" value="Chromosome"/>
</dbReference>
<gene>
    <name evidence="2" type="ordered locus">Pyrfu_1250</name>
</gene>